<feature type="non-terminal residue" evidence="1">
    <location>
        <position position="1"/>
    </location>
</feature>
<dbReference type="Proteomes" id="UP001233999">
    <property type="component" value="Unassembled WGS sequence"/>
</dbReference>
<comment type="caution">
    <text evidence="1">The sequence shown here is derived from an EMBL/GenBank/DDBJ whole genome shotgun (WGS) entry which is preliminary data.</text>
</comment>
<dbReference type="AlphaFoldDB" id="A0AAD7Z619"/>
<gene>
    <name evidence="1" type="ORF">L9F63_008481</name>
</gene>
<evidence type="ECO:0000313" key="2">
    <source>
        <dbReference type="Proteomes" id="UP001233999"/>
    </source>
</evidence>
<sequence>KKLLRKTLLRSDDRKNTEFLAIATCSSSYNLFYILGDKILITAYQDLAHIIIRFSLNCGGASSKHSAVYDK</sequence>
<accession>A0AAD7Z619</accession>
<name>A0AAD7Z619_DIPPU</name>
<proteinExistence type="predicted"/>
<dbReference type="EMBL" id="JASPKZ010010653">
    <property type="protein sequence ID" value="KAJ9574148.1"/>
    <property type="molecule type" value="Genomic_DNA"/>
</dbReference>
<reference evidence="1" key="2">
    <citation type="submission" date="2023-05" db="EMBL/GenBank/DDBJ databases">
        <authorList>
            <person name="Fouks B."/>
        </authorList>
    </citation>
    <scope>NUCLEOTIDE SEQUENCE</scope>
    <source>
        <strain evidence="1">Stay&amp;Tobe</strain>
        <tissue evidence="1">Testes</tissue>
    </source>
</reference>
<keyword evidence="2" id="KW-1185">Reference proteome</keyword>
<evidence type="ECO:0000313" key="1">
    <source>
        <dbReference type="EMBL" id="KAJ9574148.1"/>
    </source>
</evidence>
<feature type="non-terminal residue" evidence="1">
    <location>
        <position position="71"/>
    </location>
</feature>
<organism evidence="1 2">
    <name type="scientific">Diploptera punctata</name>
    <name type="common">Pacific beetle cockroach</name>
    <dbReference type="NCBI Taxonomy" id="6984"/>
    <lineage>
        <taxon>Eukaryota</taxon>
        <taxon>Metazoa</taxon>
        <taxon>Ecdysozoa</taxon>
        <taxon>Arthropoda</taxon>
        <taxon>Hexapoda</taxon>
        <taxon>Insecta</taxon>
        <taxon>Pterygota</taxon>
        <taxon>Neoptera</taxon>
        <taxon>Polyneoptera</taxon>
        <taxon>Dictyoptera</taxon>
        <taxon>Blattodea</taxon>
        <taxon>Blaberoidea</taxon>
        <taxon>Blaberidae</taxon>
        <taxon>Diplopterinae</taxon>
        <taxon>Diploptera</taxon>
    </lineage>
</organism>
<protein>
    <submittedName>
        <fullName evidence="1">Uncharacterized protein</fullName>
    </submittedName>
</protein>
<reference evidence="1" key="1">
    <citation type="journal article" date="2023" name="IScience">
        <title>Live-bearing cockroach genome reveals convergent evolutionary mechanisms linked to viviparity in insects and beyond.</title>
        <authorList>
            <person name="Fouks B."/>
            <person name="Harrison M.C."/>
            <person name="Mikhailova A.A."/>
            <person name="Marchal E."/>
            <person name="English S."/>
            <person name="Carruthers M."/>
            <person name="Jennings E.C."/>
            <person name="Chiamaka E.L."/>
            <person name="Frigard R.A."/>
            <person name="Pippel M."/>
            <person name="Attardo G.M."/>
            <person name="Benoit J.B."/>
            <person name="Bornberg-Bauer E."/>
            <person name="Tobe S.S."/>
        </authorList>
    </citation>
    <scope>NUCLEOTIDE SEQUENCE</scope>
    <source>
        <strain evidence="1">Stay&amp;Tobe</strain>
    </source>
</reference>